<protein>
    <submittedName>
        <fullName evidence="1">Uncharacterized protein</fullName>
    </submittedName>
</protein>
<dbReference type="InterPro" id="IPR027599">
    <property type="entry name" value="PqqD-rel_X"/>
</dbReference>
<organism evidence="1">
    <name type="scientific">uncultured microorganism</name>
    <dbReference type="NCBI Taxonomy" id="358574"/>
    <lineage>
        <taxon>unclassified sequences</taxon>
        <taxon>environmental samples</taxon>
    </lineage>
</organism>
<dbReference type="InterPro" id="IPR008792">
    <property type="entry name" value="PQQD"/>
</dbReference>
<name>F8UHU0_9ZZZZ</name>
<dbReference type="Gene3D" id="1.10.10.1150">
    <property type="entry name" value="Coenzyme PQQ synthesis protein D (PqqD)"/>
    <property type="match status" value="1"/>
</dbReference>
<accession>F8UHU0</accession>
<reference evidence="1" key="1">
    <citation type="submission" date="2011-04" db="EMBL/GenBank/DDBJ databases">
        <title>Taxonomic and functional metagenomic profiling of the microbial community in the anoxic sediment of a brackish shallow lake (Laguna de Carrizo Central Spain).</title>
        <authorList>
            <consortium name="CONSOLIDER consortium CSD2007-00005"/>
            <person name="Guazzaroni M.-E."/>
            <person name="Richter M."/>
            <person name="Garcia-Salamanca A."/>
            <person name="Yarza P."/>
            <person name="Ferrer M."/>
        </authorList>
    </citation>
    <scope>NUCLEOTIDE SEQUENCE</scope>
</reference>
<dbReference type="InterPro" id="IPR041881">
    <property type="entry name" value="PqqD_sf"/>
</dbReference>
<dbReference type="NCBIfam" id="TIGR04353">
    <property type="entry name" value="PqqD_rel_X"/>
    <property type="match status" value="1"/>
</dbReference>
<dbReference type="EMBL" id="JF805234">
    <property type="protein sequence ID" value="AEI30597.1"/>
    <property type="molecule type" value="Genomic_DNA"/>
</dbReference>
<dbReference type="Pfam" id="PF05402">
    <property type="entry name" value="PqqD"/>
    <property type="match status" value="1"/>
</dbReference>
<sequence>MKDGTSFWFPRPEVLLRRASWNDQHIVFQVPSGETHYLNAVSVALLDRLNRPTKTTAIVDDLRRHLGLPEDNAEFAGQVARVLVRFNELGLIGRSEAAAP</sequence>
<proteinExistence type="predicted"/>
<gene>
    <name evidence="1" type="ORF">LDC_03425</name>
</gene>
<evidence type="ECO:0000313" key="1">
    <source>
        <dbReference type="EMBL" id="AEI30597.1"/>
    </source>
</evidence>
<dbReference type="AlphaFoldDB" id="F8UHU0"/>